<evidence type="ECO:0000256" key="1">
    <source>
        <dbReference type="SAM" id="MobiDB-lite"/>
    </source>
</evidence>
<feature type="compositionally biased region" description="Acidic residues" evidence="1">
    <location>
        <begin position="1"/>
        <end position="16"/>
    </location>
</feature>
<accession>A0AB39TLU9</accession>
<dbReference type="EMBL" id="CP163445">
    <property type="protein sequence ID" value="XDQ80102.1"/>
    <property type="molecule type" value="Genomic_DNA"/>
</dbReference>
<evidence type="ECO:0000313" key="2">
    <source>
        <dbReference type="EMBL" id="XDQ80102.1"/>
    </source>
</evidence>
<dbReference type="AlphaFoldDB" id="A0AB39TLU9"/>
<organism evidence="2">
    <name type="scientific">Streptomyces sp. Y1</name>
    <dbReference type="NCBI Taxonomy" id="3238634"/>
    <lineage>
        <taxon>Bacteria</taxon>
        <taxon>Bacillati</taxon>
        <taxon>Actinomycetota</taxon>
        <taxon>Actinomycetes</taxon>
        <taxon>Kitasatosporales</taxon>
        <taxon>Streptomycetaceae</taxon>
        <taxon>Streptomyces</taxon>
    </lineage>
</organism>
<reference evidence="2" key="1">
    <citation type="submission" date="2024-07" db="EMBL/GenBank/DDBJ databases">
        <authorList>
            <person name="Yu S.T."/>
        </authorList>
    </citation>
    <scope>NUCLEOTIDE SEQUENCE</scope>
    <source>
        <strain evidence="2">Y1</strain>
    </source>
</reference>
<dbReference type="RefSeq" id="WP_369183662.1">
    <property type="nucleotide sequence ID" value="NZ_CP163445.1"/>
</dbReference>
<sequence>MYDDDPDFDDYDDYDYDVYGTDSPGDWQPGECDHCTGGEPVETPLGPIYCACQIGQGAAPEHCACGPDDD</sequence>
<feature type="region of interest" description="Disordered" evidence="1">
    <location>
        <begin position="1"/>
        <end position="23"/>
    </location>
</feature>
<protein>
    <submittedName>
        <fullName evidence="2">Uncharacterized protein</fullName>
    </submittedName>
</protein>
<name>A0AB39TLU9_9ACTN</name>
<gene>
    <name evidence="2" type="ORF">AB2U05_17385</name>
</gene>
<proteinExistence type="predicted"/>